<dbReference type="EMBL" id="JAIWYP010000002">
    <property type="protein sequence ID" value="KAH3871688.1"/>
    <property type="molecule type" value="Genomic_DNA"/>
</dbReference>
<evidence type="ECO:0000259" key="1">
    <source>
        <dbReference type="Pfam" id="PF07677"/>
    </source>
</evidence>
<dbReference type="Proteomes" id="UP000828390">
    <property type="component" value="Unassembled WGS sequence"/>
</dbReference>
<dbReference type="GO" id="GO:0005576">
    <property type="term" value="C:extracellular region"/>
    <property type="evidence" value="ECO:0007669"/>
    <property type="project" value="InterPro"/>
</dbReference>
<dbReference type="Pfam" id="PF07677">
    <property type="entry name" value="A2M_recep"/>
    <property type="match status" value="1"/>
</dbReference>
<dbReference type="AlphaFoldDB" id="A0A9D4M7N2"/>
<sequence length="75" mass="8507">MDMLSVKSCVKWLKAGTRGMAIQEFGIPSGFEADLESIKQVVEIKRVESKDRKLVLYFNQITCTPLCLTLDIIRT</sequence>
<dbReference type="InterPro" id="IPR036595">
    <property type="entry name" value="A-macroglobulin_rcpt-bd_sf"/>
</dbReference>
<reference evidence="2" key="2">
    <citation type="submission" date="2020-11" db="EMBL/GenBank/DDBJ databases">
        <authorList>
            <person name="McCartney M.A."/>
            <person name="Auch B."/>
            <person name="Kono T."/>
            <person name="Mallez S."/>
            <person name="Becker A."/>
            <person name="Gohl D.M."/>
            <person name="Silverstein K.A.T."/>
            <person name="Koren S."/>
            <person name="Bechman K.B."/>
            <person name="Herman A."/>
            <person name="Abrahante J.E."/>
            <person name="Garbe J."/>
        </authorList>
    </citation>
    <scope>NUCLEOTIDE SEQUENCE</scope>
    <source>
        <strain evidence="2">Duluth1</strain>
        <tissue evidence="2">Whole animal</tissue>
    </source>
</reference>
<keyword evidence="3" id="KW-1185">Reference proteome</keyword>
<protein>
    <recommendedName>
        <fullName evidence="1">Alpha-macroglobulin receptor-binding domain-containing protein</fullName>
    </recommendedName>
</protein>
<accession>A0A9D4M7N2</accession>
<dbReference type="Gene3D" id="2.60.40.690">
    <property type="entry name" value="Alpha-macroglobulin, receptor-binding domain"/>
    <property type="match status" value="1"/>
</dbReference>
<evidence type="ECO:0000313" key="2">
    <source>
        <dbReference type="EMBL" id="KAH3871688.1"/>
    </source>
</evidence>
<comment type="caution">
    <text evidence="2">The sequence shown here is derived from an EMBL/GenBank/DDBJ whole genome shotgun (WGS) entry which is preliminary data.</text>
</comment>
<proteinExistence type="predicted"/>
<reference evidence="2" key="1">
    <citation type="journal article" date="2019" name="bioRxiv">
        <title>The Genome of the Zebra Mussel, Dreissena polymorpha: A Resource for Invasive Species Research.</title>
        <authorList>
            <person name="McCartney M.A."/>
            <person name="Auch B."/>
            <person name="Kono T."/>
            <person name="Mallez S."/>
            <person name="Zhang Y."/>
            <person name="Obille A."/>
            <person name="Becker A."/>
            <person name="Abrahante J.E."/>
            <person name="Garbe J."/>
            <person name="Badalamenti J.P."/>
            <person name="Herman A."/>
            <person name="Mangelson H."/>
            <person name="Liachko I."/>
            <person name="Sullivan S."/>
            <person name="Sone E.D."/>
            <person name="Koren S."/>
            <person name="Silverstein K.A.T."/>
            <person name="Beckman K.B."/>
            <person name="Gohl D.M."/>
        </authorList>
    </citation>
    <scope>NUCLEOTIDE SEQUENCE</scope>
    <source>
        <strain evidence="2">Duluth1</strain>
        <tissue evidence="2">Whole animal</tissue>
    </source>
</reference>
<gene>
    <name evidence="2" type="ORF">DPMN_034899</name>
</gene>
<dbReference type="SUPFAM" id="SSF49410">
    <property type="entry name" value="Alpha-macroglobulin receptor domain"/>
    <property type="match status" value="1"/>
</dbReference>
<name>A0A9D4M7N2_DREPO</name>
<organism evidence="2 3">
    <name type="scientific">Dreissena polymorpha</name>
    <name type="common">Zebra mussel</name>
    <name type="synonym">Mytilus polymorpha</name>
    <dbReference type="NCBI Taxonomy" id="45954"/>
    <lineage>
        <taxon>Eukaryota</taxon>
        <taxon>Metazoa</taxon>
        <taxon>Spiralia</taxon>
        <taxon>Lophotrochozoa</taxon>
        <taxon>Mollusca</taxon>
        <taxon>Bivalvia</taxon>
        <taxon>Autobranchia</taxon>
        <taxon>Heteroconchia</taxon>
        <taxon>Euheterodonta</taxon>
        <taxon>Imparidentia</taxon>
        <taxon>Neoheterodontei</taxon>
        <taxon>Myida</taxon>
        <taxon>Dreissenoidea</taxon>
        <taxon>Dreissenidae</taxon>
        <taxon>Dreissena</taxon>
    </lineage>
</organism>
<dbReference type="InterPro" id="IPR009048">
    <property type="entry name" value="A-macroglobulin_rcpt-bd"/>
</dbReference>
<feature type="domain" description="Alpha-macroglobulin receptor-binding" evidence="1">
    <location>
        <begin position="18"/>
        <end position="74"/>
    </location>
</feature>
<evidence type="ECO:0000313" key="3">
    <source>
        <dbReference type="Proteomes" id="UP000828390"/>
    </source>
</evidence>